<dbReference type="GO" id="GO:0019748">
    <property type="term" value="P:secondary metabolic process"/>
    <property type="evidence" value="ECO:0007669"/>
    <property type="project" value="TreeGrafter"/>
</dbReference>
<dbReference type="GO" id="GO:0005737">
    <property type="term" value="C:cytoplasm"/>
    <property type="evidence" value="ECO:0007669"/>
    <property type="project" value="TreeGrafter"/>
</dbReference>
<proteinExistence type="predicted"/>
<dbReference type="GO" id="GO:0072330">
    <property type="term" value="P:monocarboxylic acid biosynthetic process"/>
    <property type="evidence" value="ECO:0007669"/>
    <property type="project" value="UniProtKB-ARBA"/>
</dbReference>
<reference evidence="3" key="1">
    <citation type="submission" date="2021-07" db="EMBL/GenBank/DDBJ databases">
        <authorList>
            <person name="Branca A.L. A."/>
        </authorList>
    </citation>
    <scope>NUCLEOTIDE SEQUENCE</scope>
</reference>
<evidence type="ECO:0000313" key="3">
    <source>
        <dbReference type="EMBL" id="CAG8094589.1"/>
    </source>
</evidence>
<organism evidence="3 4">
    <name type="scientific">Penicillium olsonii</name>
    <dbReference type="NCBI Taxonomy" id="99116"/>
    <lineage>
        <taxon>Eukaryota</taxon>
        <taxon>Fungi</taxon>
        <taxon>Dikarya</taxon>
        <taxon>Ascomycota</taxon>
        <taxon>Pezizomycotina</taxon>
        <taxon>Eurotiomycetes</taxon>
        <taxon>Eurotiomycetidae</taxon>
        <taxon>Eurotiales</taxon>
        <taxon>Aspergillaceae</taxon>
        <taxon>Penicillium</taxon>
    </lineage>
</organism>
<sequence>MQPSDHTFHFIDGPFKSKSAAGLDLRYPDGPYYTWWEKATVPAIRDACQHLREYLNQSSPSTYDGIVCFSRGCLLIASYIWFHQVERPTEPLPFKSVVFMCGGPVFPVLEELGMSISDEAREWDRRTKLALRERASKEAILKLGKDRWITPGANGDSDLHLDPSAPIDPSDVFGVDTLRMPQELRINIPTLHVYGRVDPRLPASLQLMYLTESTKRLSYQHEGGHNIPRSSATAEGIARLIDKCAQMIVI</sequence>
<keyword evidence="1" id="KW-0378">Hydrolase</keyword>
<dbReference type="GO" id="GO:0016787">
    <property type="term" value="F:hydrolase activity"/>
    <property type="evidence" value="ECO:0007669"/>
    <property type="project" value="UniProtKB-KW"/>
</dbReference>
<dbReference type="InterPro" id="IPR029058">
    <property type="entry name" value="AB_hydrolase_fold"/>
</dbReference>
<evidence type="ECO:0000313" key="4">
    <source>
        <dbReference type="Proteomes" id="UP001153618"/>
    </source>
</evidence>
<dbReference type="GO" id="GO:0017000">
    <property type="term" value="P:antibiotic biosynthetic process"/>
    <property type="evidence" value="ECO:0007669"/>
    <property type="project" value="UniProtKB-ARBA"/>
</dbReference>
<dbReference type="InterPro" id="IPR050593">
    <property type="entry name" value="LovG"/>
</dbReference>
<comment type="caution">
    <text evidence="3">The sequence shown here is derived from an EMBL/GenBank/DDBJ whole genome shotgun (WGS) entry which is preliminary data.</text>
</comment>
<protein>
    <recommendedName>
        <fullName evidence="2">Serine hydrolase domain-containing protein</fullName>
    </recommendedName>
</protein>
<dbReference type="Proteomes" id="UP001153618">
    <property type="component" value="Unassembled WGS sequence"/>
</dbReference>
<dbReference type="PANTHER" id="PTHR48070:SF7">
    <property type="entry name" value="SERINE HYDROLASE FSH DOMAIN-CONTAINING PROTEIN-RELATED"/>
    <property type="match status" value="1"/>
</dbReference>
<dbReference type="OrthoDB" id="2094269at2759"/>
<dbReference type="EMBL" id="CAJVOS010000022">
    <property type="protein sequence ID" value="CAG8094589.1"/>
    <property type="molecule type" value="Genomic_DNA"/>
</dbReference>
<gene>
    <name evidence="3" type="ORF">POLS_LOCUS4490</name>
</gene>
<dbReference type="SUPFAM" id="SSF53474">
    <property type="entry name" value="alpha/beta-Hydrolases"/>
    <property type="match status" value="1"/>
</dbReference>
<dbReference type="GO" id="GO:0005634">
    <property type="term" value="C:nucleus"/>
    <property type="evidence" value="ECO:0007669"/>
    <property type="project" value="TreeGrafter"/>
</dbReference>
<evidence type="ECO:0000259" key="2">
    <source>
        <dbReference type="Pfam" id="PF03959"/>
    </source>
</evidence>
<feature type="domain" description="Serine hydrolase" evidence="2">
    <location>
        <begin position="5"/>
        <end position="234"/>
    </location>
</feature>
<accession>A0A9W4HN02</accession>
<name>A0A9W4HN02_PENOL</name>
<keyword evidence="4" id="KW-1185">Reference proteome</keyword>
<dbReference type="PANTHER" id="PTHR48070">
    <property type="entry name" value="ESTERASE OVCA2"/>
    <property type="match status" value="1"/>
</dbReference>
<dbReference type="Gene3D" id="3.40.50.1820">
    <property type="entry name" value="alpha/beta hydrolase"/>
    <property type="match status" value="1"/>
</dbReference>
<dbReference type="InterPro" id="IPR005645">
    <property type="entry name" value="FSH-like_dom"/>
</dbReference>
<dbReference type="Pfam" id="PF03959">
    <property type="entry name" value="FSH1"/>
    <property type="match status" value="1"/>
</dbReference>
<evidence type="ECO:0000256" key="1">
    <source>
        <dbReference type="ARBA" id="ARBA00022801"/>
    </source>
</evidence>
<dbReference type="AlphaFoldDB" id="A0A9W4HN02"/>